<dbReference type="EMBL" id="JBHTLM010000002">
    <property type="protein sequence ID" value="MFD1175310.1"/>
    <property type="molecule type" value="Genomic_DNA"/>
</dbReference>
<dbReference type="InterPro" id="IPR023696">
    <property type="entry name" value="Ureohydrolase_dom_sf"/>
</dbReference>
<comment type="caution">
    <text evidence="1">The sequence shown here is derived from an EMBL/GenBank/DDBJ whole genome shotgun (WGS) entry which is preliminary data.</text>
</comment>
<dbReference type="SUPFAM" id="SSF52768">
    <property type="entry name" value="Arginase/deacetylase"/>
    <property type="match status" value="1"/>
</dbReference>
<dbReference type="Gene3D" id="3.40.800.10">
    <property type="entry name" value="Ureohydrolase domain"/>
    <property type="match status" value="1"/>
</dbReference>
<sequence>MNAHPDVSIPEEFPNHHAMVLANLLGVGDQKFVAEIPRIFNPDQVIFVGLNDMFEPLNSEPFRHMKLVHIGPDEIKPNSTKV</sequence>
<organism evidence="1 2">
    <name type="scientific">Paenibacillus puldeungensis</name>
    <dbReference type="NCBI Taxonomy" id="696536"/>
    <lineage>
        <taxon>Bacteria</taxon>
        <taxon>Bacillati</taxon>
        <taxon>Bacillota</taxon>
        <taxon>Bacilli</taxon>
        <taxon>Bacillales</taxon>
        <taxon>Paenibacillaceae</taxon>
        <taxon>Paenibacillus</taxon>
    </lineage>
</organism>
<gene>
    <name evidence="1" type="ORF">ACFQ3W_03220</name>
</gene>
<evidence type="ECO:0000313" key="2">
    <source>
        <dbReference type="Proteomes" id="UP001597262"/>
    </source>
</evidence>
<keyword evidence="2" id="KW-1185">Reference proteome</keyword>
<reference evidence="2" key="1">
    <citation type="journal article" date="2019" name="Int. J. Syst. Evol. Microbiol.">
        <title>The Global Catalogue of Microorganisms (GCM) 10K type strain sequencing project: providing services to taxonomists for standard genome sequencing and annotation.</title>
        <authorList>
            <consortium name="The Broad Institute Genomics Platform"/>
            <consortium name="The Broad Institute Genome Sequencing Center for Infectious Disease"/>
            <person name="Wu L."/>
            <person name="Ma J."/>
        </authorList>
    </citation>
    <scope>NUCLEOTIDE SEQUENCE [LARGE SCALE GENOMIC DNA]</scope>
    <source>
        <strain evidence="2">CCUG 59189</strain>
    </source>
</reference>
<dbReference type="Proteomes" id="UP001597262">
    <property type="component" value="Unassembled WGS sequence"/>
</dbReference>
<accession>A0ABW3RUG2</accession>
<proteinExistence type="predicted"/>
<evidence type="ECO:0000313" key="1">
    <source>
        <dbReference type="EMBL" id="MFD1175310.1"/>
    </source>
</evidence>
<protein>
    <submittedName>
        <fullName evidence="1">Uncharacterized protein</fullName>
    </submittedName>
</protein>
<name>A0ABW3RUG2_9BACL</name>